<protein>
    <submittedName>
        <fullName evidence="1">Uncharacterized protein</fullName>
    </submittedName>
</protein>
<name>A0ABS1J9S4_9BACL</name>
<reference evidence="1 2" key="1">
    <citation type="submission" date="2021-01" db="EMBL/GenBank/DDBJ databases">
        <title>Tumebacillus sp. strain ITR2 16S ribosomal RNA gene Genome sequencing and assembly.</title>
        <authorList>
            <person name="Kang M."/>
        </authorList>
    </citation>
    <scope>NUCLEOTIDE SEQUENCE [LARGE SCALE GENOMIC DNA]</scope>
    <source>
        <strain evidence="1 2">ITR2</strain>
    </source>
</reference>
<dbReference type="EMBL" id="JAEQNB010000002">
    <property type="protein sequence ID" value="MBL0386794.1"/>
    <property type="molecule type" value="Genomic_DNA"/>
</dbReference>
<accession>A0ABS1J9S4</accession>
<evidence type="ECO:0000313" key="1">
    <source>
        <dbReference type="EMBL" id="MBL0386794.1"/>
    </source>
</evidence>
<proteinExistence type="predicted"/>
<gene>
    <name evidence="1" type="ORF">JJB07_09025</name>
</gene>
<evidence type="ECO:0000313" key="2">
    <source>
        <dbReference type="Proteomes" id="UP000602284"/>
    </source>
</evidence>
<dbReference type="Proteomes" id="UP000602284">
    <property type="component" value="Unassembled WGS sequence"/>
</dbReference>
<sequence length="49" mass="5457">MNLYGTAIYIRTLELSAAEAMLRLEVSNRGLFLRGPLQSCYVGIFNFGS</sequence>
<organism evidence="1 2">
    <name type="scientific">Tumebacillus amylolyticus</name>
    <dbReference type="NCBI Taxonomy" id="2801339"/>
    <lineage>
        <taxon>Bacteria</taxon>
        <taxon>Bacillati</taxon>
        <taxon>Bacillota</taxon>
        <taxon>Bacilli</taxon>
        <taxon>Bacillales</taxon>
        <taxon>Alicyclobacillaceae</taxon>
        <taxon>Tumebacillus</taxon>
    </lineage>
</organism>
<keyword evidence="2" id="KW-1185">Reference proteome</keyword>
<dbReference type="RefSeq" id="WP_201633885.1">
    <property type="nucleotide sequence ID" value="NZ_JAEQNB010000002.1"/>
</dbReference>
<comment type="caution">
    <text evidence="1">The sequence shown here is derived from an EMBL/GenBank/DDBJ whole genome shotgun (WGS) entry which is preliminary data.</text>
</comment>